<feature type="transmembrane region" description="Helical" evidence="1">
    <location>
        <begin position="221"/>
        <end position="250"/>
    </location>
</feature>
<dbReference type="Gene3D" id="3.30.70.3040">
    <property type="match status" value="1"/>
</dbReference>
<dbReference type="EMBL" id="AMFJ01021629">
    <property type="protein sequence ID" value="EKD66425.1"/>
    <property type="molecule type" value="Genomic_DNA"/>
</dbReference>
<feature type="transmembrane region" description="Helical" evidence="1">
    <location>
        <begin position="178"/>
        <end position="200"/>
    </location>
</feature>
<organism evidence="3">
    <name type="scientific">uncultured bacterium</name>
    <name type="common">gcode 4</name>
    <dbReference type="NCBI Taxonomy" id="1234023"/>
    <lineage>
        <taxon>Bacteria</taxon>
        <taxon>environmental samples</taxon>
    </lineage>
</organism>
<keyword evidence="1" id="KW-1133">Transmembrane helix</keyword>
<dbReference type="AlphaFoldDB" id="K2AEE4"/>
<dbReference type="InterPro" id="IPR004513">
    <property type="entry name" value="FtsX"/>
</dbReference>
<dbReference type="InterPro" id="IPR040690">
    <property type="entry name" value="FtsX_ECD"/>
</dbReference>
<protein>
    <recommendedName>
        <fullName evidence="2">FtsX extracellular domain-containing protein</fullName>
    </recommendedName>
</protein>
<dbReference type="Pfam" id="PF18075">
    <property type="entry name" value="FtsX_ECD"/>
    <property type="match status" value="1"/>
</dbReference>
<keyword evidence="1" id="KW-0812">Transmembrane</keyword>
<dbReference type="PANTHER" id="PTHR47755:SF1">
    <property type="entry name" value="CELL DIVISION PROTEIN FTSX"/>
    <property type="match status" value="1"/>
</dbReference>
<sequence length="304" mass="36442">MRILKYALKNIKRNAFLSFSSILVLSLIIFFINILLLVNFTVDTITSNVNDRLTISLNLKSSYTNENSEVIELITNIKLFNKTLNVSYISQEDAFSILRKRDPELAKVIESEKDNPLPSSILIKNIWLSEYEWLDKIISKYKNIIFYDENKSKKAITDYKNQFEKINSLIKVLQSIKIWIYSIIVFFMFSVFIIIYNTIWNFVFFYKDEIKITKLVWWDNFFIYWPFSIQWIIYTFLSSFISILIFVYIIKTVNIYLIDDFPKFINLFLLKNSPLFFYQMILLMFIWALSWFISSQKFIKGKIN</sequence>
<dbReference type="GO" id="GO:0016020">
    <property type="term" value="C:membrane"/>
    <property type="evidence" value="ECO:0007669"/>
    <property type="project" value="InterPro"/>
</dbReference>
<accession>K2AEE4</accession>
<evidence type="ECO:0000256" key="1">
    <source>
        <dbReference type="SAM" id="Phobius"/>
    </source>
</evidence>
<name>K2AEE4_9BACT</name>
<keyword evidence="1" id="KW-0472">Membrane</keyword>
<feature type="transmembrane region" description="Helical" evidence="1">
    <location>
        <begin position="21"/>
        <end position="42"/>
    </location>
</feature>
<evidence type="ECO:0000313" key="3">
    <source>
        <dbReference type="EMBL" id="EKD66425.1"/>
    </source>
</evidence>
<comment type="caution">
    <text evidence="3">The sequence shown here is derived from an EMBL/GenBank/DDBJ whole genome shotgun (WGS) entry which is preliminary data.</text>
</comment>
<proteinExistence type="predicted"/>
<feature type="domain" description="FtsX extracellular" evidence="2">
    <location>
        <begin position="56"/>
        <end position="144"/>
    </location>
</feature>
<reference evidence="3" key="1">
    <citation type="journal article" date="2012" name="Science">
        <title>Fermentation, hydrogen, and sulfur metabolism in multiple uncultivated bacterial phyla.</title>
        <authorList>
            <person name="Wrighton K.C."/>
            <person name="Thomas B.C."/>
            <person name="Sharon I."/>
            <person name="Miller C.S."/>
            <person name="Castelle C.J."/>
            <person name="VerBerkmoes N.C."/>
            <person name="Wilkins M.J."/>
            <person name="Hettich R.L."/>
            <person name="Lipton M.S."/>
            <person name="Williams K.H."/>
            <person name="Long P.E."/>
            <person name="Banfield J.F."/>
        </authorList>
    </citation>
    <scope>NUCLEOTIDE SEQUENCE [LARGE SCALE GENOMIC DNA]</scope>
</reference>
<gene>
    <name evidence="3" type="ORF">ACD_49C00043G0001</name>
</gene>
<evidence type="ECO:0000259" key="2">
    <source>
        <dbReference type="Pfam" id="PF18075"/>
    </source>
</evidence>
<feature type="transmembrane region" description="Helical" evidence="1">
    <location>
        <begin position="276"/>
        <end position="294"/>
    </location>
</feature>
<dbReference type="GO" id="GO:0051301">
    <property type="term" value="P:cell division"/>
    <property type="evidence" value="ECO:0007669"/>
    <property type="project" value="InterPro"/>
</dbReference>
<dbReference type="PANTHER" id="PTHR47755">
    <property type="entry name" value="CELL DIVISION PROTEIN FTSX"/>
    <property type="match status" value="1"/>
</dbReference>